<name>A0ABQ3HNE7_9ACTN</name>
<dbReference type="SUPFAM" id="SSF52402">
    <property type="entry name" value="Adenine nucleotide alpha hydrolases-like"/>
    <property type="match status" value="1"/>
</dbReference>
<protein>
    <recommendedName>
        <fullName evidence="2">Asparagine synthetase domain-containing protein</fullName>
    </recommendedName>
</protein>
<organism evidence="3 4">
    <name type="scientific">Nocardioides flavus</name>
    <name type="common">ex Wang et al. 2016</name>
    <dbReference type="NCBI Taxonomy" id="2058780"/>
    <lineage>
        <taxon>Bacteria</taxon>
        <taxon>Bacillati</taxon>
        <taxon>Actinomycetota</taxon>
        <taxon>Actinomycetes</taxon>
        <taxon>Propionibacteriales</taxon>
        <taxon>Nocardioidaceae</taxon>
        <taxon>Nocardioides</taxon>
    </lineage>
</organism>
<dbReference type="Pfam" id="PF00733">
    <property type="entry name" value="Asn_synthase"/>
    <property type="match status" value="1"/>
</dbReference>
<keyword evidence="4" id="KW-1185">Reference proteome</keyword>
<dbReference type="EMBL" id="BNAD01000008">
    <property type="protein sequence ID" value="GHE18187.1"/>
    <property type="molecule type" value="Genomic_DNA"/>
</dbReference>
<feature type="domain" description="Asparagine synthetase" evidence="2">
    <location>
        <begin position="68"/>
        <end position="363"/>
    </location>
</feature>
<gene>
    <name evidence="3" type="ORF">GCM10011376_27970</name>
</gene>
<dbReference type="RefSeq" id="WP_191280101.1">
    <property type="nucleotide sequence ID" value="NZ_BNAD01000008.1"/>
</dbReference>
<dbReference type="Gene3D" id="3.40.50.620">
    <property type="entry name" value="HUPs"/>
    <property type="match status" value="1"/>
</dbReference>
<dbReference type="InterPro" id="IPR014729">
    <property type="entry name" value="Rossmann-like_a/b/a_fold"/>
</dbReference>
<proteinExistence type="predicted"/>
<comment type="caution">
    <text evidence="3">The sequence shown here is derived from an EMBL/GenBank/DDBJ whole genome shotgun (WGS) entry which is preliminary data.</text>
</comment>
<dbReference type="Proteomes" id="UP000597341">
    <property type="component" value="Unassembled WGS sequence"/>
</dbReference>
<dbReference type="InterPro" id="IPR001962">
    <property type="entry name" value="Asn_synthase"/>
</dbReference>
<evidence type="ECO:0000256" key="1">
    <source>
        <dbReference type="SAM" id="MobiDB-lite"/>
    </source>
</evidence>
<evidence type="ECO:0000313" key="4">
    <source>
        <dbReference type="Proteomes" id="UP000597341"/>
    </source>
</evidence>
<sequence>MWDDLSTADRPRPSDTVDRPSVVDYCRPSPFEVATSWVHGLTSVQALDPRRVESPRAALEALVLAALEQPPCFVAFSGGRDSSALLAVATQVARRDGLPDPVPFTELYPGVPESDESEWQHLVMAHLGLRDWVRLSFPAGNDLLGSAAQDSLRARGLLWPVALHAKPAVLSQLGRAGSIVTGEGGDEVLGRRRGAQVSRLWRRPARALRAHDLRAAGSAAAPRSYRSRRARAHLESSNMQPWLRPAARERHHRLLAADIAAEPLGAPRSLEWLLTRRAAAVASHNYAVLAAEHGLVMHEPLLDLRFVGALARSAGTWGYASRTEAMRALVGDLLPDVVIARRTKAYFNRAFIGAETRAFAESWDGSGLAPDLVDVDVLRAEWLSDFPSAISTPPLHAAWLATVQHREEPSW</sequence>
<feature type="region of interest" description="Disordered" evidence="1">
    <location>
        <begin position="1"/>
        <end position="21"/>
    </location>
</feature>
<feature type="compositionally biased region" description="Basic and acidic residues" evidence="1">
    <location>
        <begin position="7"/>
        <end position="18"/>
    </location>
</feature>
<evidence type="ECO:0000313" key="3">
    <source>
        <dbReference type="EMBL" id="GHE18187.1"/>
    </source>
</evidence>
<accession>A0ABQ3HNE7</accession>
<evidence type="ECO:0000259" key="2">
    <source>
        <dbReference type="Pfam" id="PF00733"/>
    </source>
</evidence>
<reference evidence="4" key="1">
    <citation type="journal article" date="2019" name="Int. J. Syst. Evol. Microbiol.">
        <title>The Global Catalogue of Microorganisms (GCM) 10K type strain sequencing project: providing services to taxonomists for standard genome sequencing and annotation.</title>
        <authorList>
            <consortium name="The Broad Institute Genomics Platform"/>
            <consortium name="The Broad Institute Genome Sequencing Center for Infectious Disease"/>
            <person name="Wu L."/>
            <person name="Ma J."/>
        </authorList>
    </citation>
    <scope>NUCLEOTIDE SEQUENCE [LARGE SCALE GENOMIC DNA]</scope>
    <source>
        <strain evidence="4">CGMCC 1.12791</strain>
    </source>
</reference>